<accession>A0ABW5XMC5</accession>
<comment type="caution">
    <text evidence="1">The sequence shown here is derived from an EMBL/GenBank/DDBJ whole genome shotgun (WGS) entry which is preliminary data.</text>
</comment>
<keyword evidence="2" id="KW-1185">Reference proteome</keyword>
<evidence type="ECO:0000313" key="1">
    <source>
        <dbReference type="EMBL" id="MFD2864895.1"/>
    </source>
</evidence>
<evidence type="ECO:0008006" key="3">
    <source>
        <dbReference type="Google" id="ProtNLM"/>
    </source>
</evidence>
<dbReference type="RefSeq" id="WP_377126212.1">
    <property type="nucleotide sequence ID" value="NZ_JBHUON010000009.1"/>
</dbReference>
<protein>
    <recommendedName>
        <fullName evidence="3">HEAT repeat protein</fullName>
    </recommendedName>
</protein>
<dbReference type="Proteomes" id="UP001597601">
    <property type="component" value="Unassembled WGS sequence"/>
</dbReference>
<proteinExistence type="predicted"/>
<reference evidence="2" key="1">
    <citation type="journal article" date="2019" name="Int. J. Syst. Evol. Microbiol.">
        <title>The Global Catalogue of Microorganisms (GCM) 10K type strain sequencing project: providing services to taxonomists for standard genome sequencing and annotation.</title>
        <authorList>
            <consortium name="The Broad Institute Genomics Platform"/>
            <consortium name="The Broad Institute Genome Sequencing Center for Infectious Disease"/>
            <person name="Wu L."/>
            <person name="Ma J."/>
        </authorList>
    </citation>
    <scope>NUCLEOTIDE SEQUENCE [LARGE SCALE GENOMIC DNA]</scope>
    <source>
        <strain evidence="2">KCTC 52232</strain>
    </source>
</reference>
<sequence length="140" mass="16414">MKKLMTMNIIKRFFSGWRTDSKLQFQELDFDLAEELLIANFVKLNSNNKIRAIMRYGELGESDFYPLVRYSIIHDPDVSVKLAALKRIHFFKDTEDIVSLMDDIKDVIDIKALEPYFSMALSKLGLITLEEFKIRMERGL</sequence>
<gene>
    <name evidence="1" type="ORF">ACFSYC_09365</name>
</gene>
<name>A0ABW5XMC5_9SPHI</name>
<dbReference type="EMBL" id="JBHUON010000009">
    <property type="protein sequence ID" value="MFD2864895.1"/>
    <property type="molecule type" value="Genomic_DNA"/>
</dbReference>
<evidence type="ECO:0000313" key="2">
    <source>
        <dbReference type="Proteomes" id="UP001597601"/>
    </source>
</evidence>
<organism evidence="1 2">
    <name type="scientific">Mucilaginibacter antarcticus</name>
    <dbReference type="NCBI Taxonomy" id="1855725"/>
    <lineage>
        <taxon>Bacteria</taxon>
        <taxon>Pseudomonadati</taxon>
        <taxon>Bacteroidota</taxon>
        <taxon>Sphingobacteriia</taxon>
        <taxon>Sphingobacteriales</taxon>
        <taxon>Sphingobacteriaceae</taxon>
        <taxon>Mucilaginibacter</taxon>
    </lineage>
</organism>